<dbReference type="EMBL" id="JBANQN010000002">
    <property type="protein sequence ID" value="KAK6796144.1"/>
    <property type="molecule type" value="Genomic_DNA"/>
</dbReference>
<evidence type="ECO:0000313" key="2">
    <source>
        <dbReference type="EMBL" id="KAK6796144.1"/>
    </source>
</evidence>
<evidence type="ECO:0000313" key="3">
    <source>
        <dbReference type="Proteomes" id="UP001371456"/>
    </source>
</evidence>
<reference evidence="2 3" key="1">
    <citation type="submission" date="2024-02" db="EMBL/GenBank/DDBJ databases">
        <title>de novo genome assembly of Solanum bulbocastanum strain 11H21.</title>
        <authorList>
            <person name="Hosaka A.J."/>
        </authorList>
    </citation>
    <scope>NUCLEOTIDE SEQUENCE [LARGE SCALE GENOMIC DNA]</scope>
    <source>
        <tissue evidence="2">Young leaves</tissue>
    </source>
</reference>
<feature type="region of interest" description="Disordered" evidence="1">
    <location>
        <begin position="1"/>
        <end position="50"/>
    </location>
</feature>
<dbReference type="Proteomes" id="UP001371456">
    <property type="component" value="Unassembled WGS sequence"/>
</dbReference>
<proteinExistence type="predicted"/>
<dbReference type="AlphaFoldDB" id="A0AAN8U0E4"/>
<gene>
    <name evidence="2" type="ORF">RDI58_003845</name>
</gene>
<feature type="compositionally biased region" description="Polar residues" evidence="1">
    <location>
        <begin position="1"/>
        <end position="41"/>
    </location>
</feature>
<comment type="caution">
    <text evidence="2">The sequence shown here is derived from an EMBL/GenBank/DDBJ whole genome shotgun (WGS) entry which is preliminary data.</text>
</comment>
<evidence type="ECO:0000256" key="1">
    <source>
        <dbReference type="SAM" id="MobiDB-lite"/>
    </source>
</evidence>
<protein>
    <submittedName>
        <fullName evidence="2">Uncharacterized protein</fullName>
    </submittedName>
</protein>
<organism evidence="2 3">
    <name type="scientific">Solanum bulbocastanum</name>
    <name type="common">Wild potato</name>
    <dbReference type="NCBI Taxonomy" id="147425"/>
    <lineage>
        <taxon>Eukaryota</taxon>
        <taxon>Viridiplantae</taxon>
        <taxon>Streptophyta</taxon>
        <taxon>Embryophyta</taxon>
        <taxon>Tracheophyta</taxon>
        <taxon>Spermatophyta</taxon>
        <taxon>Magnoliopsida</taxon>
        <taxon>eudicotyledons</taxon>
        <taxon>Gunneridae</taxon>
        <taxon>Pentapetalae</taxon>
        <taxon>asterids</taxon>
        <taxon>lamiids</taxon>
        <taxon>Solanales</taxon>
        <taxon>Solanaceae</taxon>
        <taxon>Solanoideae</taxon>
        <taxon>Solaneae</taxon>
        <taxon>Solanum</taxon>
    </lineage>
</organism>
<name>A0AAN8U0E4_SOLBU</name>
<accession>A0AAN8U0E4</accession>
<keyword evidence="3" id="KW-1185">Reference proteome</keyword>
<sequence>MDQVVSQMALTAYPTSQPSDLVHSTSHLSSTEQDSSQQAPTVQAPFKKHIGPESQSYWTVEAIGK</sequence>